<evidence type="ECO:0000313" key="3">
    <source>
        <dbReference type="Proteomes" id="UP001151760"/>
    </source>
</evidence>
<reference evidence="2" key="1">
    <citation type="journal article" date="2022" name="Int. J. Mol. Sci.">
        <title>Draft Genome of Tanacetum Coccineum: Genomic Comparison of Closely Related Tanacetum-Family Plants.</title>
        <authorList>
            <person name="Yamashiro T."/>
            <person name="Shiraishi A."/>
            <person name="Nakayama K."/>
            <person name="Satake H."/>
        </authorList>
    </citation>
    <scope>NUCLEOTIDE SEQUENCE</scope>
</reference>
<organism evidence="2 3">
    <name type="scientific">Tanacetum coccineum</name>
    <dbReference type="NCBI Taxonomy" id="301880"/>
    <lineage>
        <taxon>Eukaryota</taxon>
        <taxon>Viridiplantae</taxon>
        <taxon>Streptophyta</taxon>
        <taxon>Embryophyta</taxon>
        <taxon>Tracheophyta</taxon>
        <taxon>Spermatophyta</taxon>
        <taxon>Magnoliopsida</taxon>
        <taxon>eudicotyledons</taxon>
        <taxon>Gunneridae</taxon>
        <taxon>Pentapetalae</taxon>
        <taxon>asterids</taxon>
        <taxon>campanulids</taxon>
        <taxon>Asterales</taxon>
        <taxon>Asteraceae</taxon>
        <taxon>Asteroideae</taxon>
        <taxon>Anthemideae</taxon>
        <taxon>Anthemidinae</taxon>
        <taxon>Tanacetum</taxon>
    </lineage>
</organism>
<sequence>MMHRLITLSDNENSLAPEGASEDASDSDSTSLEDFNVETGRKLVTSPYDDIIVETSKLPTKLSDYVLDDKVNHDAEFSLDLSRLTTTLNRLERSIQTGINKWYQSLLRNSE</sequence>
<evidence type="ECO:0000313" key="2">
    <source>
        <dbReference type="EMBL" id="GJS64478.1"/>
    </source>
</evidence>
<feature type="region of interest" description="Disordered" evidence="1">
    <location>
        <begin position="1"/>
        <end position="32"/>
    </location>
</feature>
<evidence type="ECO:0000256" key="1">
    <source>
        <dbReference type="SAM" id="MobiDB-lite"/>
    </source>
</evidence>
<proteinExistence type="predicted"/>
<reference evidence="2" key="2">
    <citation type="submission" date="2022-01" db="EMBL/GenBank/DDBJ databases">
        <authorList>
            <person name="Yamashiro T."/>
            <person name="Shiraishi A."/>
            <person name="Satake H."/>
            <person name="Nakayama K."/>
        </authorList>
    </citation>
    <scope>NUCLEOTIDE SEQUENCE</scope>
</reference>
<name>A0ABQ4XHQ8_9ASTR</name>
<comment type="caution">
    <text evidence="2">The sequence shown here is derived from an EMBL/GenBank/DDBJ whole genome shotgun (WGS) entry which is preliminary data.</text>
</comment>
<gene>
    <name evidence="2" type="ORF">Tco_0679042</name>
</gene>
<accession>A0ABQ4XHQ8</accession>
<protein>
    <submittedName>
        <fullName evidence="2">Uncharacterized protein</fullName>
    </submittedName>
</protein>
<keyword evidence="3" id="KW-1185">Reference proteome</keyword>
<dbReference type="Proteomes" id="UP001151760">
    <property type="component" value="Unassembled WGS sequence"/>
</dbReference>
<dbReference type="EMBL" id="BQNB010009508">
    <property type="protein sequence ID" value="GJS64478.1"/>
    <property type="molecule type" value="Genomic_DNA"/>
</dbReference>